<dbReference type="VEuPathDB" id="TriTrypDB:TM35_000013380"/>
<dbReference type="GO" id="GO:0005783">
    <property type="term" value="C:endoplasmic reticulum"/>
    <property type="evidence" value="ECO:0007669"/>
    <property type="project" value="TreeGrafter"/>
</dbReference>
<dbReference type="GeneID" id="39980799"/>
<comment type="caution">
    <text evidence="5">The sequence shown here is derived from an EMBL/GenBank/DDBJ whole genome shotgun (WGS) entry which is preliminary data.</text>
</comment>
<evidence type="ECO:0000313" key="6">
    <source>
        <dbReference type="Proteomes" id="UP000192257"/>
    </source>
</evidence>
<feature type="transmembrane region" description="Helical" evidence="3">
    <location>
        <begin position="102"/>
        <end position="122"/>
    </location>
</feature>
<feature type="transmembrane region" description="Helical" evidence="3">
    <location>
        <begin position="29"/>
        <end position="52"/>
    </location>
</feature>
<dbReference type="InterPro" id="IPR002123">
    <property type="entry name" value="Plipid/glycerol_acylTrfase"/>
</dbReference>
<dbReference type="AlphaFoldDB" id="A0A1X0P9F0"/>
<dbReference type="Proteomes" id="UP000192257">
    <property type="component" value="Unassembled WGS sequence"/>
</dbReference>
<organism evidence="5 6">
    <name type="scientific">Trypanosoma theileri</name>
    <dbReference type="NCBI Taxonomy" id="67003"/>
    <lineage>
        <taxon>Eukaryota</taxon>
        <taxon>Discoba</taxon>
        <taxon>Euglenozoa</taxon>
        <taxon>Kinetoplastea</taxon>
        <taxon>Metakinetoplastina</taxon>
        <taxon>Trypanosomatida</taxon>
        <taxon>Trypanosomatidae</taxon>
        <taxon>Trypanosoma</taxon>
    </lineage>
</organism>
<evidence type="ECO:0000256" key="2">
    <source>
        <dbReference type="ARBA" id="ARBA00023315"/>
    </source>
</evidence>
<gene>
    <name evidence="5" type="ORF">TM35_000013380</name>
</gene>
<dbReference type="SMART" id="SM00563">
    <property type="entry name" value="PlsC"/>
    <property type="match status" value="1"/>
</dbReference>
<dbReference type="GO" id="GO:0003841">
    <property type="term" value="F:1-acylglycerol-3-phosphate O-acyltransferase activity"/>
    <property type="evidence" value="ECO:0007669"/>
    <property type="project" value="TreeGrafter"/>
</dbReference>
<dbReference type="EMBL" id="NBCO01000001">
    <property type="protein sequence ID" value="ORC93461.1"/>
    <property type="molecule type" value="Genomic_DNA"/>
</dbReference>
<keyword evidence="3" id="KW-1133">Transmembrane helix</keyword>
<proteinExistence type="predicted"/>
<dbReference type="PANTHER" id="PTHR10434:SF48">
    <property type="entry name" value="PUTATIVE-RELATED"/>
    <property type="match status" value="1"/>
</dbReference>
<keyword evidence="3" id="KW-0472">Membrane</keyword>
<keyword evidence="3" id="KW-0812">Transmembrane</keyword>
<dbReference type="OrthoDB" id="431951at2759"/>
<dbReference type="CDD" id="cd07989">
    <property type="entry name" value="LPLAT_AGPAT-like"/>
    <property type="match status" value="1"/>
</dbReference>
<dbReference type="Pfam" id="PF01553">
    <property type="entry name" value="Acyltransferase"/>
    <property type="match status" value="1"/>
</dbReference>
<keyword evidence="1 5" id="KW-0808">Transferase</keyword>
<accession>A0A1X0P9F0</accession>
<dbReference type="RefSeq" id="XP_028887527.1">
    <property type="nucleotide sequence ID" value="XM_029021019.1"/>
</dbReference>
<keyword evidence="2 5" id="KW-0012">Acyltransferase</keyword>
<dbReference type="GO" id="GO:0006654">
    <property type="term" value="P:phosphatidic acid biosynthetic process"/>
    <property type="evidence" value="ECO:0007669"/>
    <property type="project" value="TreeGrafter"/>
</dbReference>
<protein>
    <submittedName>
        <fullName evidence="5">Putative acyltransferase</fullName>
    </submittedName>
</protein>
<sequence length="302" mass="34544">MCLFFFFFLLLPFLGFLYVRRPVFLARLWFTLCVGLLVLICSAICVPLNLAAKHGWIARRHTEEIACTVSGLLLGKTLRFLSPQIRVRVMPGSLDLRGIDNRGVFCACHTSFFDMFFFLWLFPLRFMHNVKSFAKSSLWRLPLMGRVIRACGHFPVYFTSTEASTFSVDKTKQAAVTEEAETFLSRGGMLCFFPEGAVNHTPKVLKEFRHGTFNMVLKHQVPIYYIVYFGCHEVWNPDVKGIPGFPGDVFFYAGKYEYEKNATAAEVSTGLRVVMQAKLDEILERRKEEHYIAPINKCGIVS</sequence>
<keyword evidence="6" id="KW-1185">Reference proteome</keyword>
<dbReference type="SUPFAM" id="SSF69593">
    <property type="entry name" value="Glycerol-3-phosphate (1)-acyltransferase"/>
    <property type="match status" value="1"/>
</dbReference>
<reference evidence="5 6" key="1">
    <citation type="submission" date="2017-03" db="EMBL/GenBank/DDBJ databases">
        <title>An alternative strategy for trypanosome survival in the mammalian bloodstream revealed through genome and transcriptome analysis of the ubiquitous bovine parasite Trypanosoma (Megatrypanum) theileri.</title>
        <authorList>
            <person name="Kelly S."/>
            <person name="Ivens A."/>
            <person name="Mott A."/>
            <person name="O'Neill E."/>
            <person name="Emms D."/>
            <person name="Macleod O."/>
            <person name="Voorheis P."/>
            <person name="Matthews J."/>
            <person name="Matthews K."/>
            <person name="Carrington M."/>
        </authorList>
    </citation>
    <scope>NUCLEOTIDE SEQUENCE [LARGE SCALE GENOMIC DNA]</scope>
    <source>
        <strain evidence="5">Edinburgh</strain>
    </source>
</reference>
<evidence type="ECO:0000313" key="5">
    <source>
        <dbReference type="EMBL" id="ORC93461.1"/>
    </source>
</evidence>
<evidence type="ECO:0000259" key="4">
    <source>
        <dbReference type="SMART" id="SM00563"/>
    </source>
</evidence>
<dbReference type="PANTHER" id="PTHR10434">
    <property type="entry name" value="1-ACYL-SN-GLYCEROL-3-PHOSPHATE ACYLTRANSFERASE"/>
    <property type="match status" value="1"/>
</dbReference>
<evidence type="ECO:0000256" key="1">
    <source>
        <dbReference type="ARBA" id="ARBA00022679"/>
    </source>
</evidence>
<evidence type="ECO:0000256" key="3">
    <source>
        <dbReference type="SAM" id="Phobius"/>
    </source>
</evidence>
<feature type="domain" description="Phospholipid/glycerol acyltransferase" evidence="4">
    <location>
        <begin position="103"/>
        <end position="231"/>
    </location>
</feature>
<name>A0A1X0P9F0_9TRYP</name>